<protein>
    <submittedName>
        <fullName evidence="1">Uncharacterized protein</fullName>
    </submittedName>
</protein>
<gene>
    <name evidence="1" type="ORF">SHEWBE_0101</name>
</gene>
<organism evidence="1 2">
    <name type="scientific">Shewanella benthica</name>
    <dbReference type="NCBI Taxonomy" id="43661"/>
    <lineage>
        <taxon>Bacteria</taxon>
        <taxon>Pseudomonadati</taxon>
        <taxon>Pseudomonadota</taxon>
        <taxon>Gammaproteobacteria</taxon>
        <taxon>Alteromonadales</taxon>
        <taxon>Shewanellaceae</taxon>
        <taxon>Shewanella</taxon>
    </lineage>
</organism>
<evidence type="ECO:0000313" key="1">
    <source>
        <dbReference type="EMBL" id="SQH74102.1"/>
    </source>
</evidence>
<evidence type="ECO:0000313" key="2">
    <source>
        <dbReference type="Proteomes" id="UP000250123"/>
    </source>
</evidence>
<proteinExistence type="predicted"/>
<dbReference type="AlphaFoldDB" id="A0A330LVL3"/>
<dbReference type="EMBL" id="LS483452">
    <property type="protein sequence ID" value="SQH74102.1"/>
    <property type="molecule type" value="Genomic_DNA"/>
</dbReference>
<dbReference type="KEGG" id="sbk:SHEWBE_0101"/>
<accession>A0A330LVL3</accession>
<sequence length="40" mass="4493">MKKVRQLACYLSMQLTACSSLWGINESLPNLLPDINGLDR</sequence>
<dbReference type="Proteomes" id="UP000250123">
    <property type="component" value="Chromosome SHEWBE"/>
</dbReference>
<name>A0A330LVL3_9GAMM</name>
<reference evidence="2" key="1">
    <citation type="submission" date="2018-06" db="EMBL/GenBank/DDBJ databases">
        <authorList>
            <person name="Cea G.-C."/>
            <person name="William W."/>
        </authorList>
    </citation>
    <scope>NUCLEOTIDE SEQUENCE [LARGE SCALE GENOMIC DNA]</scope>
    <source>
        <strain evidence="2">DB21MT-2</strain>
    </source>
</reference>